<feature type="region of interest" description="Disordered" evidence="9">
    <location>
        <begin position="1"/>
        <end position="108"/>
    </location>
</feature>
<dbReference type="OrthoDB" id="5411773at2759"/>
<dbReference type="GO" id="GO:0008270">
    <property type="term" value="F:zinc ion binding"/>
    <property type="evidence" value="ECO:0007669"/>
    <property type="project" value="UniProtKB-KW"/>
</dbReference>
<feature type="region of interest" description="Disordered" evidence="9">
    <location>
        <begin position="308"/>
        <end position="333"/>
    </location>
</feature>
<feature type="binding site" evidence="8">
    <location>
        <position position="411"/>
    </location>
    <ligand>
        <name>Zn(2+)</name>
        <dbReference type="ChEBI" id="CHEBI:29105"/>
        <label>1</label>
    </ligand>
</feature>
<dbReference type="InterPro" id="IPR011011">
    <property type="entry name" value="Znf_FYVE_PHD"/>
</dbReference>
<dbReference type="EMBL" id="FMSP01000004">
    <property type="protein sequence ID" value="SCV69346.1"/>
    <property type="molecule type" value="Genomic_DNA"/>
</dbReference>
<dbReference type="InterPro" id="IPR001965">
    <property type="entry name" value="Znf_PHD"/>
</dbReference>
<dbReference type="AlphaFoldDB" id="A0A238FE21"/>
<evidence type="ECO:0000256" key="6">
    <source>
        <dbReference type="ARBA" id="ARBA00022853"/>
    </source>
</evidence>
<evidence type="ECO:0000256" key="5">
    <source>
        <dbReference type="ARBA" id="ARBA00022833"/>
    </source>
</evidence>
<dbReference type="Gene3D" id="3.30.40.10">
    <property type="entry name" value="Zinc/RING finger domain, C3HC4 (zinc finger)"/>
    <property type="match status" value="1"/>
</dbReference>
<dbReference type="Proteomes" id="UP000198372">
    <property type="component" value="Unassembled WGS sequence"/>
</dbReference>
<feature type="binding site" evidence="8">
    <location>
        <position position="422"/>
    </location>
    <ligand>
        <name>Zn(2+)</name>
        <dbReference type="ChEBI" id="CHEBI:29105"/>
        <label>2</label>
    </ligand>
</feature>
<evidence type="ECO:0000256" key="2">
    <source>
        <dbReference type="ARBA" id="ARBA00010210"/>
    </source>
</evidence>
<feature type="compositionally biased region" description="Polar residues" evidence="9">
    <location>
        <begin position="84"/>
        <end position="93"/>
    </location>
</feature>
<dbReference type="CDD" id="cd15505">
    <property type="entry name" value="PHD_ING"/>
    <property type="match status" value="1"/>
</dbReference>
<dbReference type="GO" id="GO:0000785">
    <property type="term" value="C:chromatin"/>
    <property type="evidence" value="ECO:0007669"/>
    <property type="project" value="UniProtKB-ARBA"/>
</dbReference>
<organism evidence="12 13">
    <name type="scientific">Microbotryum intermedium</name>
    <dbReference type="NCBI Taxonomy" id="269621"/>
    <lineage>
        <taxon>Eukaryota</taxon>
        <taxon>Fungi</taxon>
        <taxon>Dikarya</taxon>
        <taxon>Basidiomycota</taxon>
        <taxon>Pucciniomycotina</taxon>
        <taxon>Microbotryomycetes</taxon>
        <taxon>Microbotryales</taxon>
        <taxon>Microbotryaceae</taxon>
        <taxon>Microbotryum</taxon>
    </lineage>
</organism>
<feature type="binding site" evidence="8">
    <location>
        <position position="409"/>
    </location>
    <ligand>
        <name>Zn(2+)</name>
        <dbReference type="ChEBI" id="CHEBI:29105"/>
        <label>1</label>
    </ligand>
</feature>
<feature type="domain" description="Zinc finger PHD-type" evidence="10">
    <location>
        <begin position="408"/>
        <end position="453"/>
    </location>
</feature>
<dbReference type="GO" id="GO:0005634">
    <property type="term" value="C:nucleus"/>
    <property type="evidence" value="ECO:0007669"/>
    <property type="project" value="UniProtKB-SubCell"/>
</dbReference>
<dbReference type="SMART" id="SM00249">
    <property type="entry name" value="PHD"/>
    <property type="match status" value="1"/>
</dbReference>
<protein>
    <submittedName>
        <fullName evidence="12">BQ2448_2366 protein</fullName>
    </submittedName>
</protein>
<gene>
    <name evidence="12" type="ORF">BQ2448_2366</name>
</gene>
<dbReference type="SUPFAM" id="SSF57903">
    <property type="entry name" value="FYVE/PHD zinc finger"/>
    <property type="match status" value="1"/>
</dbReference>
<dbReference type="GO" id="GO:0006325">
    <property type="term" value="P:chromatin organization"/>
    <property type="evidence" value="ECO:0007669"/>
    <property type="project" value="UniProtKB-KW"/>
</dbReference>
<evidence type="ECO:0000256" key="8">
    <source>
        <dbReference type="PIRSR" id="PIRSR628651-51"/>
    </source>
</evidence>
<evidence type="ECO:0000256" key="3">
    <source>
        <dbReference type="ARBA" id="ARBA00022723"/>
    </source>
</evidence>
<proteinExistence type="inferred from homology"/>
<keyword evidence="6" id="KW-0156">Chromatin regulator</keyword>
<dbReference type="PANTHER" id="PTHR10333">
    <property type="entry name" value="INHIBITOR OF GROWTH PROTEIN"/>
    <property type="match status" value="1"/>
</dbReference>
<dbReference type="SMART" id="SM01408">
    <property type="entry name" value="ING"/>
    <property type="match status" value="1"/>
</dbReference>
<feature type="region of interest" description="Disordered" evidence="9">
    <location>
        <begin position="347"/>
        <end position="368"/>
    </location>
</feature>
<dbReference type="CDD" id="cd16859">
    <property type="entry name" value="ING_ING4_5"/>
    <property type="match status" value="1"/>
</dbReference>
<name>A0A238FE21_9BASI</name>
<dbReference type="PANTHER" id="PTHR10333:SF42">
    <property type="entry name" value="INHIBITOR OF GROWTH PROTEIN 5"/>
    <property type="match status" value="1"/>
</dbReference>
<evidence type="ECO:0000256" key="7">
    <source>
        <dbReference type="ARBA" id="ARBA00023242"/>
    </source>
</evidence>
<feature type="compositionally biased region" description="Low complexity" evidence="9">
    <location>
        <begin position="20"/>
        <end position="34"/>
    </location>
</feature>
<feature type="binding site" evidence="8">
    <location>
        <position position="436"/>
    </location>
    <ligand>
        <name>Zn(2+)</name>
        <dbReference type="ChEBI" id="CHEBI:29105"/>
        <label>1</label>
    </ligand>
</feature>
<keyword evidence="3 8" id="KW-0479">Metal-binding</keyword>
<feature type="binding site" evidence="8">
    <location>
        <position position="433"/>
    </location>
    <ligand>
        <name>Zn(2+)</name>
        <dbReference type="ChEBI" id="CHEBI:29105"/>
        <label>1</label>
    </ligand>
</feature>
<accession>A0A238FE21</accession>
<keyword evidence="4" id="KW-0863">Zinc-finger</keyword>
<dbReference type="Pfam" id="PF12998">
    <property type="entry name" value="ING"/>
    <property type="match status" value="1"/>
</dbReference>
<evidence type="ECO:0000259" key="10">
    <source>
        <dbReference type="SMART" id="SM00249"/>
    </source>
</evidence>
<evidence type="ECO:0000259" key="11">
    <source>
        <dbReference type="SMART" id="SM01408"/>
    </source>
</evidence>
<dbReference type="InterPro" id="IPR024610">
    <property type="entry name" value="ING_N_histone-binding"/>
</dbReference>
<keyword evidence="13" id="KW-1185">Reference proteome</keyword>
<dbReference type="PROSITE" id="PS01359">
    <property type="entry name" value="ZF_PHD_1"/>
    <property type="match status" value="1"/>
</dbReference>
<dbReference type="STRING" id="269621.A0A238FE21"/>
<dbReference type="InterPro" id="IPR013083">
    <property type="entry name" value="Znf_RING/FYVE/PHD"/>
</dbReference>
<keyword evidence="5 8" id="KW-0862">Zinc</keyword>
<evidence type="ECO:0000313" key="13">
    <source>
        <dbReference type="Proteomes" id="UP000198372"/>
    </source>
</evidence>
<evidence type="ECO:0000256" key="1">
    <source>
        <dbReference type="ARBA" id="ARBA00004123"/>
    </source>
</evidence>
<feature type="domain" description="Inhibitor of growth protein N-terminal histone-binding" evidence="11">
    <location>
        <begin position="178"/>
        <end position="298"/>
    </location>
</feature>
<evidence type="ECO:0000256" key="9">
    <source>
        <dbReference type="SAM" id="MobiDB-lite"/>
    </source>
</evidence>
<evidence type="ECO:0000313" key="12">
    <source>
        <dbReference type="EMBL" id="SCV69346.1"/>
    </source>
</evidence>
<dbReference type="InterPro" id="IPR019786">
    <property type="entry name" value="Zinc_finger_PHD-type_CS"/>
</dbReference>
<dbReference type="GO" id="GO:0006355">
    <property type="term" value="P:regulation of DNA-templated transcription"/>
    <property type="evidence" value="ECO:0007669"/>
    <property type="project" value="TreeGrafter"/>
</dbReference>
<comment type="similarity">
    <text evidence="2">Belongs to the ING family.</text>
</comment>
<dbReference type="Gene3D" id="6.10.140.1740">
    <property type="match status" value="1"/>
</dbReference>
<sequence>MARAPTSSRSARKRPRRSSDAAPAAAPSRSDPTSNPTSNPGRLSPTQTSSPERATSTTHAGSIKRADASLSTTSPVLTTRAFAASSSPKRSTSQGGGLGDEPSEDEEDRLKHWDNFVEEYHDGKCYSPQDGSRHAKRLLCRAALRHERRVRSNGIDFYLEIATCVMDTDDASTLVSPPLAVIELPLEFRRTFTLVRELEDSQQAATLAFKQQLLAYLHLIALSSRPTVLAQSVSKGASAATRQLVPPSEVTKRMMLHQVTKAARATIRAVEDKINLTQTLYESVDRHIQRLDNDLARHEDSFVLGMRPGTLPSHDAPSVSQKEAPGATTSRGAIALGEKEAYEGFNLTDDEERYRRGRGGADGRPMVGTDKYMQDERRRLRNEKLRMREEKQQLDTAMGHIDPNEPTYCFCERVSFGQMVGCENEDCSREWFHFECVGLDAPPVGEWYCLECAAAVGRGTSTTKKGR</sequence>
<feature type="binding site" evidence="8">
    <location>
        <position position="449"/>
    </location>
    <ligand>
        <name>Zn(2+)</name>
        <dbReference type="ChEBI" id="CHEBI:29105"/>
        <label>2</label>
    </ligand>
</feature>
<evidence type="ECO:0000256" key="4">
    <source>
        <dbReference type="ARBA" id="ARBA00022771"/>
    </source>
</evidence>
<keyword evidence="7" id="KW-0539">Nucleus</keyword>
<feature type="binding site" evidence="8">
    <location>
        <position position="427"/>
    </location>
    <ligand>
        <name>Zn(2+)</name>
        <dbReference type="ChEBI" id="CHEBI:29105"/>
        <label>2</label>
    </ligand>
</feature>
<reference evidence="13" key="1">
    <citation type="submission" date="2016-09" db="EMBL/GenBank/DDBJ databases">
        <authorList>
            <person name="Jeantristanb JTB J.-T."/>
            <person name="Ricardo R."/>
        </authorList>
    </citation>
    <scope>NUCLEOTIDE SEQUENCE [LARGE SCALE GENOMIC DNA]</scope>
</reference>
<dbReference type="InterPro" id="IPR028651">
    <property type="entry name" value="ING_fam"/>
</dbReference>
<comment type="subcellular location">
    <subcellularLocation>
        <location evidence="1">Nucleus</location>
    </subcellularLocation>
</comment>
<feature type="binding site" evidence="8">
    <location>
        <position position="452"/>
    </location>
    <ligand>
        <name>Zn(2+)</name>
        <dbReference type="ChEBI" id="CHEBI:29105"/>
        <label>2</label>
    </ligand>
</feature>
<feature type="compositionally biased region" description="Polar residues" evidence="9">
    <location>
        <begin position="35"/>
        <end position="60"/>
    </location>
</feature>